<dbReference type="RefSeq" id="WP_156990488.1">
    <property type="nucleotide sequence ID" value="NZ_VWXL01000052.1"/>
</dbReference>
<name>A0A6N8I0V0_9FIRM</name>
<dbReference type="AlphaFoldDB" id="A0A6N8I0V0"/>
<reference evidence="2 3" key="1">
    <citation type="submission" date="2019-09" db="EMBL/GenBank/DDBJ databases">
        <title>Genome sequence of Clostridium sp. EA1.</title>
        <authorList>
            <person name="Poehlein A."/>
            <person name="Bengelsdorf F.R."/>
            <person name="Daniel R."/>
        </authorList>
    </citation>
    <scope>NUCLEOTIDE SEQUENCE [LARGE SCALE GENOMIC DNA]</scope>
    <source>
        <strain evidence="2 3">EA1</strain>
    </source>
</reference>
<accession>A0A6N8I0V0</accession>
<keyword evidence="3" id="KW-1185">Reference proteome</keyword>
<gene>
    <name evidence="2" type="ORF">CAFE_18700</name>
</gene>
<keyword evidence="1" id="KW-0175">Coiled coil</keyword>
<comment type="caution">
    <text evidence="2">The sequence shown here is derived from an EMBL/GenBank/DDBJ whole genome shotgun (WGS) entry which is preliminary data.</text>
</comment>
<protein>
    <submittedName>
        <fullName evidence="2">Uncharacterized protein</fullName>
    </submittedName>
</protein>
<evidence type="ECO:0000256" key="1">
    <source>
        <dbReference type="SAM" id="Coils"/>
    </source>
</evidence>
<dbReference type="OrthoDB" id="2088266at2"/>
<evidence type="ECO:0000313" key="3">
    <source>
        <dbReference type="Proteomes" id="UP000469440"/>
    </source>
</evidence>
<proteinExistence type="predicted"/>
<sequence>MDAKYLAEIKAREQAATPGPWVSIFDLKDFTVYDMSGEKGVIIAKLRNSKYKYKQPDADFIAHARTDMPELIAEVERLTDQHKCDVHNLSAMKTTLDQQAKNCEKLIKSYKESNLEQATENYELEKENAALKAAKDEINRYNIDCTKQCDKLLVESATLKKALELVEKDKAFPGGTADGTLCKKIMQEEITKYINQAQQTHETQEAEK</sequence>
<dbReference type="Proteomes" id="UP000469440">
    <property type="component" value="Unassembled WGS sequence"/>
</dbReference>
<feature type="coiled-coil region" evidence="1">
    <location>
        <begin position="112"/>
        <end position="144"/>
    </location>
</feature>
<dbReference type="EMBL" id="VWXL01000052">
    <property type="protein sequence ID" value="MVB11163.1"/>
    <property type="molecule type" value="Genomic_DNA"/>
</dbReference>
<organism evidence="2 3">
    <name type="scientific">Caproicibacter fermentans</name>
    <dbReference type="NCBI Taxonomy" id="2576756"/>
    <lineage>
        <taxon>Bacteria</taxon>
        <taxon>Bacillati</taxon>
        <taxon>Bacillota</taxon>
        <taxon>Clostridia</taxon>
        <taxon>Eubacteriales</taxon>
        <taxon>Acutalibacteraceae</taxon>
        <taxon>Caproicibacter</taxon>
    </lineage>
</organism>
<evidence type="ECO:0000313" key="2">
    <source>
        <dbReference type="EMBL" id="MVB11163.1"/>
    </source>
</evidence>